<accession>A0A4S4M6S3</accession>
<evidence type="ECO:0000256" key="11">
    <source>
        <dbReference type="ARBA" id="ARBA00023304"/>
    </source>
</evidence>
<evidence type="ECO:0000256" key="10">
    <source>
        <dbReference type="ARBA" id="ARBA00023239"/>
    </source>
</evidence>
<dbReference type="GO" id="GO:0009097">
    <property type="term" value="P:isoleucine biosynthetic process"/>
    <property type="evidence" value="ECO:0007669"/>
    <property type="project" value="UniProtKB-UniRule"/>
</dbReference>
<dbReference type="InterPro" id="IPR045865">
    <property type="entry name" value="ACT-like_dom_sf"/>
</dbReference>
<dbReference type="GO" id="GO:0006565">
    <property type="term" value="P:L-serine catabolic process"/>
    <property type="evidence" value="ECO:0007669"/>
    <property type="project" value="TreeGrafter"/>
</dbReference>
<comment type="subunit">
    <text evidence="5">Homotetramer.</text>
</comment>
<evidence type="ECO:0000256" key="7">
    <source>
        <dbReference type="ARBA" id="ARBA00022624"/>
    </source>
</evidence>
<dbReference type="Gene3D" id="3.40.50.1100">
    <property type="match status" value="2"/>
</dbReference>
<keyword evidence="9 12" id="KW-0663">Pyridoxal phosphate</keyword>
<dbReference type="CDD" id="cd04906">
    <property type="entry name" value="ACT_ThrD-I_1"/>
    <property type="match status" value="1"/>
</dbReference>
<evidence type="ECO:0000256" key="9">
    <source>
        <dbReference type="ARBA" id="ARBA00022898"/>
    </source>
</evidence>
<dbReference type="GO" id="GO:0006567">
    <property type="term" value="P:L-threonine catabolic process"/>
    <property type="evidence" value="ECO:0007669"/>
    <property type="project" value="TreeGrafter"/>
</dbReference>
<dbReference type="InterPro" id="IPR038110">
    <property type="entry name" value="TD_ACT-like_sf"/>
</dbReference>
<evidence type="ECO:0000256" key="3">
    <source>
        <dbReference type="ARBA" id="ARBA00004810"/>
    </source>
</evidence>
<dbReference type="EMBL" id="SGPL01000022">
    <property type="protein sequence ID" value="THH20407.1"/>
    <property type="molecule type" value="Genomic_DNA"/>
</dbReference>
<dbReference type="SUPFAM" id="SSF55021">
    <property type="entry name" value="ACT-like"/>
    <property type="match status" value="1"/>
</dbReference>
<comment type="cofactor">
    <cofactor evidence="2 12">
        <name>pyridoxal 5'-phosphate</name>
        <dbReference type="ChEBI" id="CHEBI:597326"/>
    </cofactor>
</comment>
<keyword evidence="11 12" id="KW-0100">Branched-chain amino acid biosynthesis</keyword>
<dbReference type="CDD" id="cd04907">
    <property type="entry name" value="ACT_ThrD-I_2"/>
    <property type="match status" value="1"/>
</dbReference>
<dbReference type="GO" id="GO:0004794">
    <property type="term" value="F:threonine deaminase activity"/>
    <property type="evidence" value="ECO:0007669"/>
    <property type="project" value="UniProtKB-UniRule"/>
</dbReference>
<dbReference type="AlphaFoldDB" id="A0A4S4M6S3"/>
<dbReference type="NCBIfam" id="NF006674">
    <property type="entry name" value="PRK09224.1"/>
    <property type="match status" value="1"/>
</dbReference>
<feature type="domain" description="ACT-like" evidence="13">
    <location>
        <begin position="459"/>
        <end position="535"/>
    </location>
</feature>
<reference evidence="14 15" key="1">
    <citation type="submission" date="2019-02" db="EMBL/GenBank/DDBJ databases">
        <title>Genome sequencing of the rare red list fungi Bondarzewia mesenterica.</title>
        <authorList>
            <person name="Buettner E."/>
            <person name="Kellner H."/>
        </authorList>
    </citation>
    <scope>NUCLEOTIDE SEQUENCE [LARGE SCALE GENOMIC DNA]</scope>
    <source>
        <strain evidence="14 15">DSM 108281</strain>
    </source>
</reference>
<keyword evidence="6 12" id="KW-0028">Amino-acid biosynthesis</keyword>
<evidence type="ECO:0000256" key="1">
    <source>
        <dbReference type="ARBA" id="ARBA00001274"/>
    </source>
</evidence>
<dbReference type="InterPro" id="IPR036052">
    <property type="entry name" value="TrpB-like_PALP_sf"/>
</dbReference>
<dbReference type="FunFam" id="3.40.1020.10:FF:000001">
    <property type="entry name" value="L-threonine dehydratase"/>
    <property type="match status" value="1"/>
</dbReference>
<evidence type="ECO:0000256" key="4">
    <source>
        <dbReference type="ARBA" id="ARBA00010869"/>
    </source>
</evidence>
<dbReference type="OrthoDB" id="4418812at2759"/>
<dbReference type="CDD" id="cd01562">
    <property type="entry name" value="Thr-dehyd"/>
    <property type="match status" value="1"/>
</dbReference>
<dbReference type="EC" id="4.3.1.19" evidence="12"/>
<dbReference type="PANTHER" id="PTHR48078:SF11">
    <property type="entry name" value="THREONINE DEHYDRATASE, MITOCHONDRIAL"/>
    <property type="match status" value="1"/>
</dbReference>
<dbReference type="InterPro" id="IPR050147">
    <property type="entry name" value="Ser/Thr_Dehydratase"/>
</dbReference>
<dbReference type="FunFam" id="3.40.50.1100:FF:000005">
    <property type="entry name" value="Threonine dehydratase catabolic"/>
    <property type="match status" value="1"/>
</dbReference>
<sequence>MASAIIEYSSHAPEPVPYPRLSKHHILPSQTPDYLRLILTAKVYEILKETPLVPAPNLSAKLGNDIYLKREDLQEVFSFKIRGAYNFMASISEEERWKGVVTCSAGNHAQGVALSGAKLGIPCTIVMPQGTPSIKVRNVSRLGAKVVLHGVDFDEAKAECARLASVHGLIFVPPYDDPLVIAGQGTVGLEILKQLPDSEHLDTIFAAVGGGGLVAGICEYVKRIGGPNTKVMGAETFDGDAMSRSLEKGERVTLSEVGPFSDGTAVRIVGEEPFRICKEFLDGIVKVDNDEICAAIKDIFEETRSITEPAGALAVASLKRYIIDNKLIGAGKKFVAVVSGANMNFDRLRFVAERAELGEGREALLSVEIPERPGSFFALHTIIHPRAVTEFIYRYNSPTRAHVFLSFKLETPSRTKEVAGVLSALEQQDMMGYDISDDEMAKSHARYMIGGASDVPNERLFRFEFPERPGALRKFLSSLHKGWNISLFHYRNHGADLGKVLAGIQAPEEDSAQFDIFFERLGISSIEPPRMIIQSLGAAGDGYVALILM</sequence>
<dbReference type="PROSITE" id="PS51672">
    <property type="entry name" value="ACT_LIKE"/>
    <property type="match status" value="1"/>
</dbReference>
<dbReference type="InterPro" id="IPR001926">
    <property type="entry name" value="TrpB-like_PALP"/>
</dbReference>
<evidence type="ECO:0000256" key="6">
    <source>
        <dbReference type="ARBA" id="ARBA00022605"/>
    </source>
</evidence>
<comment type="similarity">
    <text evidence="4 12">Belongs to the serine/threonine dehydratase family.</text>
</comment>
<evidence type="ECO:0000256" key="5">
    <source>
        <dbReference type="ARBA" id="ARBA00011881"/>
    </source>
</evidence>
<dbReference type="UniPathway" id="UPA00047">
    <property type="reaction ID" value="UER00054"/>
</dbReference>
<evidence type="ECO:0000256" key="12">
    <source>
        <dbReference type="RuleBase" id="RU362012"/>
    </source>
</evidence>
<dbReference type="GO" id="GO:0003941">
    <property type="term" value="F:L-serine ammonia-lyase activity"/>
    <property type="evidence" value="ECO:0007669"/>
    <property type="project" value="TreeGrafter"/>
</dbReference>
<keyword evidence="8" id="KW-0677">Repeat</keyword>
<dbReference type="PROSITE" id="PS00165">
    <property type="entry name" value="DEHYDRATASE_SER_THR"/>
    <property type="match status" value="1"/>
</dbReference>
<dbReference type="SUPFAM" id="SSF53686">
    <property type="entry name" value="Tryptophan synthase beta subunit-like PLP-dependent enzymes"/>
    <property type="match status" value="1"/>
</dbReference>
<dbReference type="GO" id="GO:0030170">
    <property type="term" value="F:pyridoxal phosphate binding"/>
    <property type="evidence" value="ECO:0007669"/>
    <property type="project" value="InterPro"/>
</dbReference>
<evidence type="ECO:0000256" key="2">
    <source>
        <dbReference type="ARBA" id="ARBA00001933"/>
    </source>
</evidence>
<protein>
    <recommendedName>
        <fullName evidence="12">Threonine dehydratase</fullName>
        <ecNumber evidence="12">4.3.1.19</ecNumber>
    </recommendedName>
    <alternativeName>
        <fullName evidence="12">Threonine deaminase</fullName>
    </alternativeName>
</protein>
<keyword evidence="15" id="KW-1185">Reference proteome</keyword>
<dbReference type="Pfam" id="PF00585">
    <property type="entry name" value="Thr_dehydrat_C"/>
    <property type="match status" value="2"/>
</dbReference>
<comment type="pathway">
    <text evidence="3 12">Amino-acid biosynthesis; L-isoleucine biosynthesis; 2-oxobutanoate from L-threonine: step 1/1.</text>
</comment>
<dbReference type="Pfam" id="PF00291">
    <property type="entry name" value="PALP"/>
    <property type="match status" value="1"/>
</dbReference>
<evidence type="ECO:0000313" key="15">
    <source>
        <dbReference type="Proteomes" id="UP000310158"/>
    </source>
</evidence>
<dbReference type="Proteomes" id="UP000310158">
    <property type="component" value="Unassembled WGS sequence"/>
</dbReference>
<keyword evidence="10 12" id="KW-0456">Lyase</keyword>
<comment type="catalytic activity">
    <reaction evidence="1 12">
        <text>L-threonine = 2-oxobutanoate + NH4(+)</text>
        <dbReference type="Rhea" id="RHEA:22108"/>
        <dbReference type="ChEBI" id="CHEBI:16763"/>
        <dbReference type="ChEBI" id="CHEBI:28938"/>
        <dbReference type="ChEBI" id="CHEBI:57926"/>
        <dbReference type="EC" id="4.3.1.19"/>
    </reaction>
</comment>
<evidence type="ECO:0000313" key="14">
    <source>
        <dbReference type="EMBL" id="THH20407.1"/>
    </source>
</evidence>
<dbReference type="NCBIfam" id="TIGR01124">
    <property type="entry name" value="ilvA_2Cterm"/>
    <property type="match status" value="1"/>
</dbReference>
<dbReference type="PANTHER" id="PTHR48078">
    <property type="entry name" value="THREONINE DEHYDRATASE, MITOCHONDRIAL-RELATED"/>
    <property type="match status" value="1"/>
</dbReference>
<dbReference type="InterPro" id="IPR001721">
    <property type="entry name" value="TD_ACT-like"/>
</dbReference>
<evidence type="ECO:0000259" key="13">
    <source>
        <dbReference type="PROSITE" id="PS51672"/>
    </source>
</evidence>
<dbReference type="InterPro" id="IPR000634">
    <property type="entry name" value="Ser/Thr_deHydtase_PyrdxlP-BS"/>
</dbReference>
<organism evidence="14 15">
    <name type="scientific">Bondarzewia mesenterica</name>
    <dbReference type="NCBI Taxonomy" id="1095465"/>
    <lineage>
        <taxon>Eukaryota</taxon>
        <taxon>Fungi</taxon>
        <taxon>Dikarya</taxon>
        <taxon>Basidiomycota</taxon>
        <taxon>Agaricomycotina</taxon>
        <taxon>Agaricomycetes</taxon>
        <taxon>Russulales</taxon>
        <taxon>Bondarzewiaceae</taxon>
        <taxon>Bondarzewia</taxon>
    </lineage>
</organism>
<comment type="caution">
    <text evidence="14">The sequence shown here is derived from an EMBL/GenBank/DDBJ whole genome shotgun (WGS) entry which is preliminary data.</text>
</comment>
<dbReference type="InterPro" id="IPR005787">
    <property type="entry name" value="Thr_deHydtase_biosynth"/>
</dbReference>
<evidence type="ECO:0000256" key="8">
    <source>
        <dbReference type="ARBA" id="ARBA00022737"/>
    </source>
</evidence>
<name>A0A4S4M6S3_9AGAM</name>
<dbReference type="Gene3D" id="3.40.1020.10">
    <property type="entry name" value="Biosynthetic Threonine Deaminase, Domain 3"/>
    <property type="match status" value="1"/>
</dbReference>
<keyword evidence="7 12" id="KW-0412">Isoleucine biosynthesis</keyword>
<gene>
    <name evidence="14" type="ORF">EW146_g924</name>
</gene>
<proteinExistence type="inferred from homology"/>